<dbReference type="SUPFAM" id="SSF56935">
    <property type="entry name" value="Porins"/>
    <property type="match status" value="1"/>
</dbReference>
<evidence type="ECO:0000313" key="4">
    <source>
        <dbReference type="EMBL" id="MBB6131119.1"/>
    </source>
</evidence>
<evidence type="ECO:0000256" key="2">
    <source>
        <dbReference type="ARBA" id="ARBA00023136"/>
    </source>
</evidence>
<dbReference type="Proteomes" id="UP000548326">
    <property type="component" value="Unassembled WGS sequence"/>
</dbReference>
<keyword evidence="3" id="KW-0998">Cell outer membrane</keyword>
<dbReference type="RefSeq" id="WP_183589705.1">
    <property type="nucleotide sequence ID" value="NZ_JACHCA010000020.1"/>
</dbReference>
<comment type="caution">
    <text evidence="4">The sequence shown here is derived from an EMBL/GenBank/DDBJ whole genome shotgun (WGS) entry which is preliminary data.</text>
</comment>
<reference evidence="4 5" key="1">
    <citation type="submission" date="2020-08" db="EMBL/GenBank/DDBJ databases">
        <title>Genomic Encyclopedia of Type Strains, Phase IV (KMG-V): Genome sequencing to study the core and pangenomes of soil and plant-associated prokaryotes.</title>
        <authorList>
            <person name="Whitman W."/>
        </authorList>
    </citation>
    <scope>NUCLEOTIDE SEQUENCE [LARGE SCALE GENOMIC DNA]</scope>
    <source>
        <strain evidence="4 5">MP601</strain>
    </source>
</reference>
<dbReference type="GO" id="GO:0009279">
    <property type="term" value="C:cell outer membrane"/>
    <property type="evidence" value="ECO:0007669"/>
    <property type="project" value="UniProtKB-SubCell"/>
</dbReference>
<proteinExistence type="predicted"/>
<evidence type="ECO:0000256" key="1">
    <source>
        <dbReference type="ARBA" id="ARBA00004442"/>
    </source>
</evidence>
<sequence>MKGLGFGEANAPAGAADPYFPYVTLDNGSGVVKEIFDFKPKVTTDVYVSYKINSTVSWTAGIDNLFNVHPDTNVVAGSVNPRGTSSFGDSESGGPFEAVQMGFNGMRIFTKVAFHF</sequence>
<protein>
    <submittedName>
        <fullName evidence="4">Outer membrane receptor protein involved in Fe transport</fullName>
    </submittedName>
</protein>
<comment type="subcellular location">
    <subcellularLocation>
        <location evidence="1">Cell outer membrane</location>
    </subcellularLocation>
</comment>
<organism evidence="4 5">
    <name type="scientific">Mucilaginibacter lappiensis</name>
    <dbReference type="NCBI Taxonomy" id="354630"/>
    <lineage>
        <taxon>Bacteria</taxon>
        <taxon>Pseudomonadati</taxon>
        <taxon>Bacteroidota</taxon>
        <taxon>Sphingobacteriia</taxon>
        <taxon>Sphingobacteriales</taxon>
        <taxon>Sphingobacteriaceae</taxon>
        <taxon>Mucilaginibacter</taxon>
    </lineage>
</organism>
<dbReference type="InterPro" id="IPR036942">
    <property type="entry name" value="Beta-barrel_TonB_sf"/>
</dbReference>
<keyword evidence="4" id="KW-0675">Receptor</keyword>
<name>A0A841JIX6_9SPHI</name>
<dbReference type="EMBL" id="JACHCA010000020">
    <property type="protein sequence ID" value="MBB6131119.1"/>
    <property type="molecule type" value="Genomic_DNA"/>
</dbReference>
<gene>
    <name evidence="4" type="ORF">HDF22_005270</name>
</gene>
<dbReference type="Gene3D" id="2.40.170.20">
    <property type="entry name" value="TonB-dependent receptor, beta-barrel domain"/>
    <property type="match status" value="1"/>
</dbReference>
<keyword evidence="2" id="KW-0472">Membrane</keyword>
<accession>A0A841JIX6</accession>
<evidence type="ECO:0000313" key="5">
    <source>
        <dbReference type="Proteomes" id="UP000548326"/>
    </source>
</evidence>
<dbReference type="AlphaFoldDB" id="A0A841JIX6"/>
<evidence type="ECO:0000256" key="3">
    <source>
        <dbReference type="ARBA" id="ARBA00023237"/>
    </source>
</evidence>